<organism evidence="1 2">
    <name type="scientific">Kipferlia bialata</name>
    <dbReference type="NCBI Taxonomy" id="797122"/>
    <lineage>
        <taxon>Eukaryota</taxon>
        <taxon>Metamonada</taxon>
        <taxon>Carpediemonas-like organisms</taxon>
        <taxon>Kipferlia</taxon>
    </lineage>
</organism>
<dbReference type="Proteomes" id="UP000265618">
    <property type="component" value="Unassembled WGS sequence"/>
</dbReference>
<proteinExistence type="predicted"/>
<evidence type="ECO:0000313" key="2">
    <source>
        <dbReference type="Proteomes" id="UP000265618"/>
    </source>
</evidence>
<gene>
    <name evidence="1" type="ORF">KIPB_006689</name>
</gene>
<name>A0A9K3D007_9EUKA</name>
<dbReference type="EMBL" id="BDIP01001754">
    <property type="protein sequence ID" value="GIQ85075.1"/>
    <property type="molecule type" value="Genomic_DNA"/>
</dbReference>
<protein>
    <submittedName>
        <fullName evidence="1">Uncharacterized protein</fullName>
    </submittedName>
</protein>
<keyword evidence="2" id="KW-1185">Reference proteome</keyword>
<evidence type="ECO:0000313" key="1">
    <source>
        <dbReference type="EMBL" id="GIQ85075.1"/>
    </source>
</evidence>
<sequence length="208" mass="23817">MFIFPSHSLSLSLYSLTSHPRCVIVRFDLPEFQSCAMRVLLRNSVSYGYVPRVIRGMTLGQILKDEEDYWLENVCSPRVCVRSQIALLRKNVLKTWFSNYCGHKLSEADPAREHAITGRYSSPQTRLNAQKKRQNDVYGYAGNDTDNMRANGTFRGAAGRAQMADAIFRRFPQKLEQMVGSRGERVESTHDFILRLVATANLLHNYLH</sequence>
<reference evidence="1 2" key="1">
    <citation type="journal article" date="2018" name="PLoS ONE">
        <title>The draft genome of Kipferlia bialata reveals reductive genome evolution in fornicate parasites.</title>
        <authorList>
            <person name="Tanifuji G."/>
            <person name="Takabayashi S."/>
            <person name="Kume K."/>
            <person name="Takagi M."/>
            <person name="Nakayama T."/>
            <person name="Kamikawa R."/>
            <person name="Inagaki Y."/>
            <person name="Hashimoto T."/>
        </authorList>
    </citation>
    <scope>NUCLEOTIDE SEQUENCE [LARGE SCALE GENOMIC DNA]</scope>
    <source>
        <strain evidence="1">NY0173</strain>
    </source>
</reference>
<comment type="caution">
    <text evidence="1">The sequence shown here is derived from an EMBL/GenBank/DDBJ whole genome shotgun (WGS) entry which is preliminary data.</text>
</comment>
<accession>A0A9K3D007</accession>
<dbReference type="AlphaFoldDB" id="A0A9K3D007"/>